<feature type="region of interest" description="Disordered" evidence="1">
    <location>
        <begin position="128"/>
        <end position="150"/>
    </location>
</feature>
<dbReference type="AlphaFoldDB" id="A0A1Y5Y8D8"/>
<keyword evidence="3" id="KW-1185">Reference proteome</keyword>
<evidence type="ECO:0000313" key="3">
    <source>
        <dbReference type="Proteomes" id="UP000192674"/>
    </source>
</evidence>
<name>A0A1Y5Y8D8_KIBAR</name>
<dbReference type="EMBL" id="FWXV01000020">
    <property type="protein sequence ID" value="SMD27138.1"/>
    <property type="molecule type" value="Genomic_DNA"/>
</dbReference>
<dbReference type="Proteomes" id="UP000192674">
    <property type="component" value="Unassembled WGS sequence"/>
</dbReference>
<dbReference type="RefSeq" id="WP_143447232.1">
    <property type="nucleotide sequence ID" value="NZ_FWXV01000020.1"/>
</dbReference>
<protein>
    <submittedName>
        <fullName evidence="2">Uncharacterized protein</fullName>
    </submittedName>
</protein>
<sequence>MSSSSFSRSLGVGLADVSRFEAATAVFRGLDYRDGGGSCRSAVDHLRAWGEETLAAVRTDRVRARMMVAQADLCNLAGWIAFDTGLPELARVHFGHALGLARLAGRADLIANIYYRMGRVELHHDEAGQALDDNQVRKSPRPKPSVPPQA</sequence>
<evidence type="ECO:0000313" key="2">
    <source>
        <dbReference type="EMBL" id="SMD27138.1"/>
    </source>
</evidence>
<proteinExistence type="predicted"/>
<accession>A0A1Y5Y8D8</accession>
<organism evidence="2 3">
    <name type="scientific">Kibdelosporangium aridum</name>
    <dbReference type="NCBI Taxonomy" id="2030"/>
    <lineage>
        <taxon>Bacteria</taxon>
        <taxon>Bacillati</taxon>
        <taxon>Actinomycetota</taxon>
        <taxon>Actinomycetes</taxon>
        <taxon>Pseudonocardiales</taxon>
        <taxon>Pseudonocardiaceae</taxon>
        <taxon>Kibdelosporangium</taxon>
    </lineage>
</organism>
<gene>
    <name evidence="2" type="ORF">SAMN05661093_10735</name>
</gene>
<dbReference type="OrthoDB" id="3213425at2"/>
<reference evidence="2 3" key="1">
    <citation type="submission" date="2017-04" db="EMBL/GenBank/DDBJ databases">
        <authorList>
            <person name="Afonso C.L."/>
            <person name="Miller P.J."/>
            <person name="Scott M.A."/>
            <person name="Spackman E."/>
            <person name="Goraichik I."/>
            <person name="Dimitrov K.M."/>
            <person name="Suarez D.L."/>
            <person name="Swayne D.E."/>
        </authorList>
    </citation>
    <scope>NUCLEOTIDE SEQUENCE [LARGE SCALE GENOMIC DNA]</scope>
    <source>
        <strain evidence="2 3">DSM 43828</strain>
    </source>
</reference>
<evidence type="ECO:0000256" key="1">
    <source>
        <dbReference type="SAM" id="MobiDB-lite"/>
    </source>
</evidence>